<comment type="cofactor">
    <cofactor evidence="1">
        <name>pyridoxal 5'-phosphate</name>
        <dbReference type="ChEBI" id="CHEBI:597326"/>
    </cofactor>
</comment>
<dbReference type="Gene3D" id="3.90.1150.10">
    <property type="entry name" value="Aspartate Aminotransferase, domain 1"/>
    <property type="match status" value="1"/>
</dbReference>
<dbReference type="Gene3D" id="3.40.640.10">
    <property type="entry name" value="Type I PLP-dependent aspartate aminotransferase-like (Major domain)"/>
    <property type="match status" value="1"/>
</dbReference>
<gene>
    <name evidence="2" type="ORF">QO010_002649</name>
</gene>
<proteinExistence type="predicted"/>
<dbReference type="InterPro" id="IPR015424">
    <property type="entry name" value="PyrdxlP-dep_Trfase"/>
</dbReference>
<keyword evidence="2" id="KW-0413">Isomerase</keyword>
<protein>
    <submittedName>
        <fullName evidence="2">Glutamate-1-semialdehyde 2,1-aminomutase</fullName>
        <ecNumber evidence="2">5.4.3.8</ecNumber>
    </submittedName>
</protein>
<evidence type="ECO:0000313" key="2">
    <source>
        <dbReference type="EMBL" id="MDQ0464865.1"/>
    </source>
</evidence>
<keyword evidence="3" id="KW-1185">Reference proteome</keyword>
<dbReference type="InterPro" id="IPR015422">
    <property type="entry name" value="PyrdxlP-dep_Trfase_small"/>
</dbReference>
<dbReference type="RefSeq" id="WP_307349840.1">
    <property type="nucleotide sequence ID" value="NZ_JAUSVS010000005.1"/>
</dbReference>
<reference evidence="2 3" key="1">
    <citation type="submission" date="2023-07" db="EMBL/GenBank/DDBJ databases">
        <title>Genomic Encyclopedia of Type Strains, Phase IV (KMG-IV): sequencing the most valuable type-strain genomes for metagenomic binning, comparative biology and taxonomic classification.</title>
        <authorList>
            <person name="Goeker M."/>
        </authorList>
    </citation>
    <scope>NUCLEOTIDE SEQUENCE [LARGE SCALE GENOMIC DNA]</scope>
    <source>
        <strain evidence="2 3">DSM 18695</strain>
    </source>
</reference>
<dbReference type="SUPFAM" id="SSF53383">
    <property type="entry name" value="PLP-dependent transferases"/>
    <property type="match status" value="1"/>
</dbReference>
<accession>A0ABU0ITW8</accession>
<dbReference type="GO" id="GO:0042286">
    <property type="term" value="F:glutamate-1-semialdehyde 2,1-aminomutase activity"/>
    <property type="evidence" value="ECO:0007669"/>
    <property type="project" value="UniProtKB-EC"/>
</dbReference>
<dbReference type="EC" id="5.4.3.8" evidence="2"/>
<dbReference type="PANTHER" id="PTHR43713:SF3">
    <property type="entry name" value="GLUTAMATE-1-SEMIALDEHYDE 2,1-AMINOMUTASE 1, CHLOROPLASTIC-RELATED"/>
    <property type="match status" value="1"/>
</dbReference>
<dbReference type="InterPro" id="IPR015421">
    <property type="entry name" value="PyrdxlP-dep_Trfase_major"/>
</dbReference>
<comment type="caution">
    <text evidence="2">The sequence shown here is derived from an EMBL/GenBank/DDBJ whole genome shotgun (WGS) entry which is preliminary data.</text>
</comment>
<sequence length="352" mass="36300">MGTPAFIVEKPPARRPVRVRAQGCRLWDSEGTIRIDFDMAGGAVLLGHAHPRVEAAVAKAEVREDRVAGGLKTLIPCAEAVRFCAEESQALPAALDGARKATGRRRVAVWRADGPFGGVDDLAALVVDPLGADPADLACARRTADAAGAVLVFDEGASSFRVDARGAQGLSGVTPDLCVFGAAIANGRPLGAIAGRADLVRALDADDLPEPQAASLAAAAATLDILAAHPAAPHLRVLGAELQAEVAALTERAGAGRLFAVAGDPSLPTPLFAAPELEGLWLREMAQRGLVVVGAHALSAAHDEPEMARLIDAYAALIPAMAAKGLLEALLRRPVPSFPREFSAGPRPEGQA</sequence>
<name>A0ABU0ITW8_9CAUL</name>
<dbReference type="EMBL" id="JAUSVS010000005">
    <property type="protein sequence ID" value="MDQ0464865.1"/>
    <property type="molecule type" value="Genomic_DNA"/>
</dbReference>
<evidence type="ECO:0000256" key="1">
    <source>
        <dbReference type="ARBA" id="ARBA00001933"/>
    </source>
</evidence>
<organism evidence="2 3">
    <name type="scientific">Caulobacter ginsengisoli</name>
    <dbReference type="NCBI Taxonomy" id="400775"/>
    <lineage>
        <taxon>Bacteria</taxon>
        <taxon>Pseudomonadati</taxon>
        <taxon>Pseudomonadota</taxon>
        <taxon>Alphaproteobacteria</taxon>
        <taxon>Caulobacterales</taxon>
        <taxon>Caulobacteraceae</taxon>
        <taxon>Caulobacter</taxon>
    </lineage>
</organism>
<dbReference type="PANTHER" id="PTHR43713">
    <property type="entry name" value="GLUTAMATE-1-SEMIALDEHYDE 2,1-AMINOMUTASE"/>
    <property type="match status" value="1"/>
</dbReference>
<dbReference type="Proteomes" id="UP001228905">
    <property type="component" value="Unassembled WGS sequence"/>
</dbReference>
<evidence type="ECO:0000313" key="3">
    <source>
        <dbReference type="Proteomes" id="UP001228905"/>
    </source>
</evidence>